<organism evidence="2 3">
    <name type="scientific">Nocardia puris</name>
    <dbReference type="NCBI Taxonomy" id="208602"/>
    <lineage>
        <taxon>Bacteria</taxon>
        <taxon>Bacillati</taxon>
        <taxon>Actinomycetota</taxon>
        <taxon>Actinomycetes</taxon>
        <taxon>Mycobacteriales</taxon>
        <taxon>Nocardiaceae</taxon>
        <taxon>Nocardia</taxon>
    </lineage>
</organism>
<gene>
    <name evidence="2" type="ORF">DFR74_1011044</name>
</gene>
<comment type="caution">
    <text evidence="2">The sequence shown here is derived from an EMBL/GenBank/DDBJ whole genome shotgun (WGS) entry which is preliminary data.</text>
</comment>
<keyword evidence="3" id="KW-1185">Reference proteome</keyword>
<dbReference type="RefSeq" id="WP_067510210.1">
    <property type="nucleotide sequence ID" value="NZ_CP107943.1"/>
</dbReference>
<dbReference type="InterPro" id="IPR036629">
    <property type="entry name" value="YjbJ_sf"/>
</dbReference>
<feature type="compositionally biased region" description="Basic and acidic residues" evidence="1">
    <location>
        <begin position="1"/>
        <end position="25"/>
    </location>
</feature>
<evidence type="ECO:0000313" key="2">
    <source>
        <dbReference type="EMBL" id="RBO97025.1"/>
    </source>
</evidence>
<dbReference type="AlphaFoldDB" id="A0A366E4I7"/>
<evidence type="ECO:0000256" key="1">
    <source>
        <dbReference type="SAM" id="MobiDB-lite"/>
    </source>
</evidence>
<dbReference type="SUPFAM" id="SSF69047">
    <property type="entry name" value="Hypothetical protein YjbJ"/>
    <property type="match status" value="1"/>
</dbReference>
<feature type="compositionally biased region" description="Basic and acidic residues" evidence="1">
    <location>
        <begin position="45"/>
        <end position="83"/>
    </location>
</feature>
<name>A0A366E4I7_9NOCA</name>
<proteinExistence type="predicted"/>
<dbReference type="STRING" id="1210090.GCA_001613185_03633"/>
<dbReference type="EMBL" id="QNRE01000001">
    <property type="protein sequence ID" value="RBO97025.1"/>
    <property type="molecule type" value="Genomic_DNA"/>
</dbReference>
<protein>
    <submittedName>
        <fullName evidence="2">CsbD-like protein</fullName>
    </submittedName>
</protein>
<sequence>MTKHESGFREGVKGVVEDVKGKAKEAAGTVTGNEDLEHEGLAQQDKAESQREAARKEAEAEKARAEADVDEARQRTHQDDDKR</sequence>
<evidence type="ECO:0000313" key="3">
    <source>
        <dbReference type="Proteomes" id="UP000252586"/>
    </source>
</evidence>
<dbReference type="Proteomes" id="UP000252586">
    <property type="component" value="Unassembled WGS sequence"/>
</dbReference>
<accession>A0A366E4I7</accession>
<feature type="region of interest" description="Disordered" evidence="1">
    <location>
        <begin position="1"/>
        <end position="83"/>
    </location>
</feature>
<reference evidence="2 3" key="1">
    <citation type="submission" date="2018-06" db="EMBL/GenBank/DDBJ databases">
        <title>Genomic Encyclopedia of Type Strains, Phase IV (KMG-IV): sequencing the most valuable type-strain genomes for metagenomic binning, comparative biology and taxonomic classification.</title>
        <authorList>
            <person name="Goeker M."/>
        </authorList>
    </citation>
    <scope>NUCLEOTIDE SEQUENCE [LARGE SCALE GENOMIC DNA]</scope>
    <source>
        <strain evidence="2 3">DSM 44599</strain>
    </source>
</reference>